<dbReference type="Gene3D" id="3.40.50.150">
    <property type="entry name" value="Vaccinia Virus protein VP39"/>
    <property type="match status" value="1"/>
</dbReference>
<dbReference type="SMART" id="SM00981">
    <property type="entry name" value="THUMP"/>
    <property type="match status" value="1"/>
</dbReference>
<dbReference type="PANTHER" id="PTHR47313:SF1">
    <property type="entry name" value="RIBOSOMAL RNA LARGE SUBUNIT METHYLTRANSFERASE K_L"/>
    <property type="match status" value="1"/>
</dbReference>
<evidence type="ECO:0000313" key="5">
    <source>
        <dbReference type="EMBL" id="SMC33930.1"/>
    </source>
</evidence>
<dbReference type="AlphaFoldDB" id="A0A1W1YCJ6"/>
<dbReference type="PROSITE" id="PS00092">
    <property type="entry name" value="N6_MTASE"/>
    <property type="match status" value="1"/>
</dbReference>
<dbReference type="PRINTS" id="PR00507">
    <property type="entry name" value="N12N6MTFRASE"/>
</dbReference>
<dbReference type="EMBL" id="FWXK01000002">
    <property type="protein sequence ID" value="SMC33930.1"/>
    <property type="molecule type" value="Genomic_DNA"/>
</dbReference>
<dbReference type="InterPro" id="IPR004114">
    <property type="entry name" value="THUMP_dom"/>
</dbReference>
<keyword evidence="3" id="KW-0694">RNA-binding</keyword>
<dbReference type="GO" id="GO:0070043">
    <property type="term" value="F:rRNA (guanine-N7-)-methyltransferase activity"/>
    <property type="evidence" value="ECO:0007669"/>
    <property type="project" value="TreeGrafter"/>
</dbReference>
<gene>
    <name evidence="5" type="ORF">SAMN04487984_0576</name>
</gene>
<dbReference type="Pfam" id="PF02926">
    <property type="entry name" value="THUMP"/>
    <property type="match status" value="1"/>
</dbReference>
<dbReference type="Gene3D" id="3.30.2130.30">
    <property type="match status" value="1"/>
</dbReference>
<dbReference type="SUPFAM" id="SSF53335">
    <property type="entry name" value="S-adenosyl-L-methionine-dependent methyltransferases"/>
    <property type="match status" value="1"/>
</dbReference>
<dbReference type="Pfam" id="PF22020">
    <property type="entry name" value="RlmL_1st"/>
    <property type="match status" value="1"/>
</dbReference>
<evidence type="ECO:0000256" key="2">
    <source>
        <dbReference type="ARBA" id="ARBA00022679"/>
    </source>
</evidence>
<evidence type="ECO:0000259" key="4">
    <source>
        <dbReference type="PROSITE" id="PS51165"/>
    </source>
</evidence>
<dbReference type="PROSITE" id="PS51165">
    <property type="entry name" value="THUMP"/>
    <property type="match status" value="1"/>
</dbReference>
<dbReference type="RefSeq" id="WP_084098329.1">
    <property type="nucleotide sequence ID" value="NZ_FWXK01000002.1"/>
</dbReference>
<dbReference type="GO" id="GO:0003723">
    <property type="term" value="F:RNA binding"/>
    <property type="evidence" value="ECO:0007669"/>
    <property type="project" value="UniProtKB-UniRule"/>
</dbReference>
<proteinExistence type="predicted"/>
<keyword evidence="2" id="KW-0808">Transferase</keyword>
<name>A0A1W1YCJ6_9LACT</name>
<dbReference type="InterPro" id="IPR000241">
    <property type="entry name" value="RlmKL-like_Mtase"/>
</dbReference>
<protein>
    <submittedName>
        <fullName evidence="5">Putative N6-adenine-specific DNA methylase</fullName>
    </submittedName>
</protein>
<evidence type="ECO:0000256" key="3">
    <source>
        <dbReference type="PROSITE-ProRule" id="PRU00529"/>
    </source>
</evidence>
<dbReference type="Proteomes" id="UP000243884">
    <property type="component" value="Unassembled WGS sequence"/>
</dbReference>
<keyword evidence="1 5" id="KW-0489">Methyltransferase</keyword>
<dbReference type="OrthoDB" id="9809404at2"/>
<dbReference type="GO" id="GO:0008990">
    <property type="term" value="F:rRNA (guanine-N2-)-methyltransferase activity"/>
    <property type="evidence" value="ECO:0007669"/>
    <property type="project" value="TreeGrafter"/>
</dbReference>
<dbReference type="InterPro" id="IPR054170">
    <property type="entry name" value="RlmL_1st"/>
</dbReference>
<organism evidence="5 6">
    <name type="scientific">Aerococcus suis</name>
    <dbReference type="NCBI Taxonomy" id="371602"/>
    <lineage>
        <taxon>Bacteria</taxon>
        <taxon>Bacillati</taxon>
        <taxon>Bacillota</taxon>
        <taxon>Bacilli</taxon>
        <taxon>Lactobacillales</taxon>
        <taxon>Aerococcaceae</taxon>
        <taxon>Aerococcus</taxon>
    </lineage>
</organism>
<dbReference type="InterPro" id="IPR029063">
    <property type="entry name" value="SAM-dependent_MTases_sf"/>
</dbReference>
<keyword evidence="6" id="KW-1185">Reference proteome</keyword>
<dbReference type="CDD" id="cd11715">
    <property type="entry name" value="THUMP_AdoMetMT"/>
    <property type="match status" value="1"/>
</dbReference>
<evidence type="ECO:0000256" key="1">
    <source>
        <dbReference type="ARBA" id="ARBA00022603"/>
    </source>
</evidence>
<feature type="domain" description="THUMP" evidence="4">
    <location>
        <begin position="44"/>
        <end position="155"/>
    </location>
</feature>
<dbReference type="PANTHER" id="PTHR47313">
    <property type="entry name" value="RIBOSOMAL RNA LARGE SUBUNIT METHYLTRANSFERASE K/L"/>
    <property type="match status" value="1"/>
</dbReference>
<dbReference type="STRING" id="371602.SAMN04487984_0576"/>
<reference evidence="6" key="1">
    <citation type="submission" date="2017-04" db="EMBL/GenBank/DDBJ databases">
        <authorList>
            <person name="Varghese N."/>
            <person name="Submissions S."/>
        </authorList>
    </citation>
    <scope>NUCLEOTIDE SEQUENCE [LARGE SCALE GENOMIC DNA]</scope>
    <source>
        <strain evidence="6">DSM 21500</strain>
    </source>
</reference>
<dbReference type="Pfam" id="PF01170">
    <property type="entry name" value="UPF0020"/>
    <property type="match status" value="1"/>
</dbReference>
<sequence length="378" mass="43177">MTTYQLLATAASGIEGLVGRELKDLGYDREVENGRVRFDGTTQDIAKTNLQLRTADRVKIIMGEFTAKTFDDLYEKTKALPWETILPMDAEFPVAGKSVKSKLHSVPNCQKMVKKAIVDRLSSVYHRRGRLPETGHLYPIEVSLLKDTALITIDTSGSSLFKRGYRQEKGGAPLKENMAAAIMKLTTWFPDKPLLDPTCGSGTLLIEAALMGKNIAPGLFRKFVSEDWDIFQADEYQNERIVAKKAINQEIQLDIMGCDIDHRMIEIAKRNAEAAGVDDQITFKQMQVKDFTTDKDFGIIVSNPPYGQRLNDEEYIHNLYRQMGDVYRPLKTWSKYILTSDLAFEEYYGEKATKRRKLYNGSLRTDLFQFWGERKRRQ</sequence>
<dbReference type="InterPro" id="IPR002052">
    <property type="entry name" value="DNA_methylase_N6_adenine_CS"/>
</dbReference>
<evidence type="ECO:0000313" key="6">
    <source>
        <dbReference type="Proteomes" id="UP000243884"/>
    </source>
</evidence>
<accession>A0A1W1YCJ6</accession>